<dbReference type="CDD" id="cd01741">
    <property type="entry name" value="GATase1_1"/>
    <property type="match status" value="1"/>
</dbReference>
<sequence>MTVAEKKVAIFYTDHPTDWTGADNTYATMAVDLLETSKKFESYVEAEFSVGYEIFDVFHGEVPTFEQLNSGDYIGIYITGSRYDSFDTSTEWINNLRDLLHQIMTESNIPVVGICFGHQIMAHSLGASVARNKKGFEAGVTQIALNPLGHALFQSQSICLSELHFDHVETVPEGYQCWGSSSKSHVQGLYRPNKALTFQGHPEFTTAISKKSIAHQYKAKKIDDAEYQRLIAQCDSLQNDGIPVSRKIWQLYYGRI</sequence>
<reference evidence="2 3" key="1">
    <citation type="submission" date="2024-05" db="EMBL/GenBank/DDBJ databases">
        <title>Long read based assembly of the Candida bracarensis genome reveals expanded adhesin content.</title>
        <authorList>
            <person name="Marcet-Houben M."/>
            <person name="Ksiezopolska E."/>
            <person name="Gabaldon T."/>
        </authorList>
    </citation>
    <scope>NUCLEOTIDE SEQUENCE [LARGE SCALE GENOMIC DNA]</scope>
    <source>
        <strain evidence="2 3">CBM6</strain>
    </source>
</reference>
<dbReference type="InterPro" id="IPR017926">
    <property type="entry name" value="GATASE"/>
</dbReference>
<organism evidence="2 3">
    <name type="scientific">Nakaseomyces bracarensis</name>
    <dbReference type="NCBI Taxonomy" id="273131"/>
    <lineage>
        <taxon>Eukaryota</taxon>
        <taxon>Fungi</taxon>
        <taxon>Dikarya</taxon>
        <taxon>Ascomycota</taxon>
        <taxon>Saccharomycotina</taxon>
        <taxon>Saccharomycetes</taxon>
        <taxon>Saccharomycetales</taxon>
        <taxon>Saccharomycetaceae</taxon>
        <taxon>Nakaseomyces</taxon>
    </lineage>
</organism>
<evidence type="ECO:0000313" key="3">
    <source>
        <dbReference type="Proteomes" id="UP001623330"/>
    </source>
</evidence>
<dbReference type="SUPFAM" id="SSF52317">
    <property type="entry name" value="Class I glutamine amidotransferase-like"/>
    <property type="match status" value="1"/>
</dbReference>
<evidence type="ECO:0000259" key="1">
    <source>
        <dbReference type="Pfam" id="PF00117"/>
    </source>
</evidence>
<keyword evidence="2" id="KW-0315">Glutamine amidotransferase</keyword>
<dbReference type="Proteomes" id="UP001623330">
    <property type="component" value="Unassembled WGS sequence"/>
</dbReference>
<accession>A0ABR4NS24</accession>
<feature type="domain" description="Glutamine amidotransferase" evidence="1">
    <location>
        <begin position="97"/>
        <end position="213"/>
    </location>
</feature>
<dbReference type="InterPro" id="IPR029062">
    <property type="entry name" value="Class_I_gatase-like"/>
</dbReference>
<proteinExistence type="predicted"/>
<dbReference type="Gene3D" id="3.40.50.880">
    <property type="match status" value="1"/>
</dbReference>
<dbReference type="PANTHER" id="PTHR42695:SF5">
    <property type="entry name" value="GLUTAMINE AMIDOTRANSFERASE YLR126C-RELATED"/>
    <property type="match status" value="1"/>
</dbReference>
<dbReference type="EMBL" id="JBEVYD010000008">
    <property type="protein sequence ID" value="KAL3231058.1"/>
    <property type="molecule type" value="Genomic_DNA"/>
</dbReference>
<gene>
    <name evidence="2" type="ORF">RNJ44_00697</name>
</gene>
<dbReference type="PROSITE" id="PS51273">
    <property type="entry name" value="GATASE_TYPE_1"/>
    <property type="match status" value="1"/>
</dbReference>
<protein>
    <submittedName>
        <fullName evidence="2">Glutamine amidotransferase</fullName>
    </submittedName>
</protein>
<comment type="caution">
    <text evidence="2">The sequence shown here is derived from an EMBL/GenBank/DDBJ whole genome shotgun (WGS) entry which is preliminary data.</text>
</comment>
<dbReference type="Pfam" id="PF00117">
    <property type="entry name" value="GATase"/>
    <property type="match status" value="1"/>
</dbReference>
<dbReference type="PANTHER" id="PTHR42695">
    <property type="entry name" value="GLUTAMINE AMIDOTRANSFERASE YLR126C-RELATED"/>
    <property type="match status" value="1"/>
</dbReference>
<name>A0ABR4NS24_9SACH</name>
<dbReference type="InterPro" id="IPR044992">
    <property type="entry name" value="ChyE-like"/>
</dbReference>
<evidence type="ECO:0000313" key="2">
    <source>
        <dbReference type="EMBL" id="KAL3231058.1"/>
    </source>
</evidence>
<keyword evidence="3" id="KW-1185">Reference proteome</keyword>